<evidence type="ECO:0000256" key="5">
    <source>
        <dbReference type="PIRSR" id="PIRSR037599-3"/>
    </source>
</evidence>
<dbReference type="InterPro" id="IPR033715">
    <property type="entry name" value="GDPMH"/>
</dbReference>
<evidence type="ECO:0000259" key="7">
    <source>
        <dbReference type="PROSITE" id="PS51462"/>
    </source>
</evidence>
<feature type="domain" description="Nudix hydrolase" evidence="7">
    <location>
        <begin position="12"/>
        <end position="151"/>
    </location>
</feature>
<dbReference type="AlphaFoldDB" id="A0A4P8IRR6"/>
<organism evidence="8 9">
    <name type="scientific">Trinickia violacea</name>
    <dbReference type="NCBI Taxonomy" id="2571746"/>
    <lineage>
        <taxon>Bacteria</taxon>
        <taxon>Pseudomonadati</taxon>
        <taxon>Pseudomonadota</taxon>
        <taxon>Betaproteobacteria</taxon>
        <taxon>Burkholderiales</taxon>
        <taxon>Burkholderiaceae</taxon>
        <taxon>Trinickia</taxon>
    </lineage>
</organism>
<feature type="short sequence motif" description="Nudix box" evidence="6">
    <location>
        <begin position="49"/>
        <end position="70"/>
    </location>
</feature>
<dbReference type="Proteomes" id="UP000298656">
    <property type="component" value="Chromosome 1"/>
</dbReference>
<protein>
    <submittedName>
        <fullName evidence="8">GDP-mannose mannosyl hydrolase</fullName>
    </submittedName>
</protein>
<evidence type="ECO:0000256" key="6">
    <source>
        <dbReference type="PIRSR" id="PIRSR037599-4"/>
    </source>
</evidence>
<keyword evidence="3 5" id="KW-0460">Magnesium</keyword>
<dbReference type="CDD" id="cd03430">
    <property type="entry name" value="NUDIX_GDPMH_NudD"/>
    <property type="match status" value="1"/>
</dbReference>
<dbReference type="PANTHER" id="PTHR43046">
    <property type="entry name" value="GDP-MANNOSE MANNOSYL HYDROLASE"/>
    <property type="match status" value="1"/>
</dbReference>
<comment type="cofactor">
    <cofactor evidence="5">
        <name>Mg(2+)</name>
        <dbReference type="ChEBI" id="CHEBI:18420"/>
    </cofactor>
    <text evidence="5">Binds 1 Mg(2+) ion per subunit.</text>
</comment>
<dbReference type="InterPro" id="IPR000086">
    <property type="entry name" value="NUDIX_hydrolase_dom"/>
</dbReference>
<dbReference type="KEGG" id="tvl:FAZ95_18050"/>
<dbReference type="GO" id="GO:0008727">
    <property type="term" value="F:GDP-mannose mannosyl hydrolase activity"/>
    <property type="evidence" value="ECO:0007669"/>
    <property type="project" value="InterPro"/>
</dbReference>
<sequence length="151" mass="17153">MLTELDFLDVVRLTPLVSIDLIATDVHGRILVGQRRNRPARGTWFVPGGRVQKDETLDHAFTRIVESELGISGMERSAARFYGVFEHNYPDDNFAGEPGVSTHYVVLAYAMTMTGSAPIGRFDQHSRYEWLTPDQLLARRDVHENTKAYCR</sequence>
<feature type="binding site" evidence="5">
    <location>
        <position position="48"/>
    </location>
    <ligand>
        <name>Mg(2+)</name>
        <dbReference type="ChEBI" id="CHEBI:18420"/>
    </ligand>
</feature>
<keyword evidence="2 8" id="KW-0378">Hydrolase</keyword>
<evidence type="ECO:0000313" key="8">
    <source>
        <dbReference type="EMBL" id="QCP50881.1"/>
    </source>
</evidence>
<dbReference type="EMBL" id="CP040077">
    <property type="protein sequence ID" value="QCP50881.1"/>
    <property type="molecule type" value="Genomic_DNA"/>
</dbReference>
<dbReference type="PIRSF" id="PIRSF037599">
    <property type="entry name" value="GDPMH"/>
    <property type="match status" value="1"/>
</dbReference>
<accession>A0A4P8IRR6</accession>
<feature type="binding site" evidence="5">
    <location>
        <position position="124"/>
    </location>
    <ligand>
        <name>Mg(2+)</name>
        <dbReference type="ChEBI" id="CHEBI:18420"/>
    </ligand>
</feature>
<dbReference type="Gene3D" id="3.90.79.10">
    <property type="entry name" value="Nucleoside Triphosphate Pyrophosphohydrolase"/>
    <property type="match status" value="1"/>
</dbReference>
<name>A0A4P8IRR6_9BURK</name>
<dbReference type="NCBIfam" id="NF011963">
    <property type="entry name" value="PRK15434.1"/>
    <property type="match status" value="1"/>
</dbReference>
<gene>
    <name evidence="8" type="ORF">FAZ95_18050</name>
</gene>
<dbReference type="Pfam" id="PF00293">
    <property type="entry name" value="NUDIX"/>
    <property type="match status" value="1"/>
</dbReference>
<keyword evidence="9" id="KW-1185">Reference proteome</keyword>
<dbReference type="PROSITE" id="PS51462">
    <property type="entry name" value="NUDIX"/>
    <property type="match status" value="1"/>
</dbReference>
<dbReference type="SUPFAM" id="SSF55811">
    <property type="entry name" value="Nudix"/>
    <property type="match status" value="1"/>
</dbReference>
<keyword evidence="1 5" id="KW-0479">Metal-binding</keyword>
<feature type="binding site" evidence="5">
    <location>
        <position position="68"/>
    </location>
    <ligand>
        <name>Mg(2+)</name>
        <dbReference type="ChEBI" id="CHEBI:18420"/>
    </ligand>
</feature>
<evidence type="ECO:0000256" key="3">
    <source>
        <dbReference type="ARBA" id="ARBA00022842"/>
    </source>
</evidence>
<dbReference type="RefSeq" id="WP_137333691.1">
    <property type="nucleotide sequence ID" value="NZ_CP040077.1"/>
</dbReference>
<feature type="site" description="Critical for catalysis" evidence="4">
    <location>
        <position position="125"/>
    </location>
</feature>
<proteinExistence type="predicted"/>
<reference evidence="8 9" key="1">
    <citation type="submission" date="2019-05" db="EMBL/GenBank/DDBJ databases">
        <title>Burkholderia sp. DHOD12, isolated from subtropical forest soil.</title>
        <authorList>
            <person name="Gao Z.-H."/>
            <person name="Qiu L.-H."/>
        </authorList>
    </citation>
    <scope>NUCLEOTIDE SEQUENCE [LARGE SCALE GENOMIC DNA]</scope>
    <source>
        <strain evidence="8 9">DHOD12</strain>
    </source>
</reference>
<evidence type="ECO:0000256" key="1">
    <source>
        <dbReference type="ARBA" id="ARBA00022723"/>
    </source>
</evidence>
<evidence type="ECO:0000313" key="9">
    <source>
        <dbReference type="Proteomes" id="UP000298656"/>
    </source>
</evidence>
<evidence type="ECO:0000256" key="4">
    <source>
        <dbReference type="PIRSR" id="PIRSR037599-1"/>
    </source>
</evidence>
<dbReference type="InterPro" id="IPR015797">
    <property type="entry name" value="NUDIX_hydrolase-like_dom_sf"/>
</dbReference>
<dbReference type="GO" id="GO:0046872">
    <property type="term" value="F:metal ion binding"/>
    <property type="evidence" value="ECO:0007669"/>
    <property type="project" value="UniProtKB-KW"/>
</dbReference>
<dbReference type="PANTHER" id="PTHR43046:SF12">
    <property type="entry name" value="GDP-MANNOSE MANNOSYL HYDROLASE"/>
    <property type="match status" value="1"/>
</dbReference>
<evidence type="ECO:0000256" key="2">
    <source>
        <dbReference type="ARBA" id="ARBA00022801"/>
    </source>
</evidence>
<dbReference type="OrthoDB" id="542521at2"/>